<feature type="region of interest" description="Disordered" evidence="11">
    <location>
        <begin position="688"/>
        <end position="724"/>
    </location>
</feature>
<feature type="compositionally biased region" description="Polar residues" evidence="11">
    <location>
        <begin position="164"/>
        <end position="176"/>
    </location>
</feature>
<keyword evidence="4" id="KW-0808">Transferase</keyword>
<feature type="region of interest" description="Disordered" evidence="11">
    <location>
        <begin position="583"/>
        <end position="624"/>
    </location>
</feature>
<evidence type="ECO:0000256" key="11">
    <source>
        <dbReference type="SAM" id="MobiDB-lite"/>
    </source>
</evidence>
<dbReference type="InterPro" id="IPR008271">
    <property type="entry name" value="Ser/Thr_kinase_AS"/>
</dbReference>
<name>A0A8J4PMY7_9MYCE</name>
<reference evidence="14" key="1">
    <citation type="submission" date="2020-01" db="EMBL/GenBank/DDBJ databases">
        <title>Development of genomics and gene disruption for Polysphondylium violaceum indicates a role for the polyketide synthase stlB in stalk morphogenesis.</title>
        <authorList>
            <person name="Narita B."/>
            <person name="Kawabe Y."/>
            <person name="Kin K."/>
            <person name="Saito T."/>
            <person name="Gibbs R."/>
            <person name="Kuspa A."/>
            <person name="Muzny D."/>
            <person name="Queller D."/>
            <person name="Richards S."/>
            <person name="Strassman J."/>
            <person name="Sucgang R."/>
            <person name="Worley K."/>
            <person name="Schaap P."/>
        </authorList>
    </citation>
    <scope>NUCLEOTIDE SEQUENCE</scope>
    <source>
        <strain evidence="14">QSvi11</strain>
    </source>
</reference>
<organism evidence="14 15">
    <name type="scientific">Polysphondylium violaceum</name>
    <dbReference type="NCBI Taxonomy" id="133409"/>
    <lineage>
        <taxon>Eukaryota</taxon>
        <taxon>Amoebozoa</taxon>
        <taxon>Evosea</taxon>
        <taxon>Eumycetozoa</taxon>
        <taxon>Dictyostelia</taxon>
        <taxon>Dictyosteliales</taxon>
        <taxon>Dictyosteliaceae</taxon>
        <taxon>Polysphondylium</taxon>
    </lineage>
</organism>
<evidence type="ECO:0000259" key="13">
    <source>
        <dbReference type="PROSITE" id="PS50011"/>
    </source>
</evidence>
<evidence type="ECO:0000256" key="3">
    <source>
        <dbReference type="ARBA" id="ARBA00022527"/>
    </source>
</evidence>
<dbReference type="GO" id="GO:0004674">
    <property type="term" value="F:protein serine/threonine kinase activity"/>
    <property type="evidence" value="ECO:0007669"/>
    <property type="project" value="UniProtKB-KW"/>
</dbReference>
<dbReference type="SUPFAM" id="SSF56112">
    <property type="entry name" value="Protein kinase-like (PK-like)"/>
    <property type="match status" value="1"/>
</dbReference>
<keyword evidence="15" id="KW-1185">Reference proteome</keyword>
<protein>
    <recommendedName>
        <fullName evidence="2">non-specific serine/threonine protein kinase</fullName>
        <ecNumber evidence="2">2.7.11.1</ecNumber>
    </recommendedName>
</protein>
<dbReference type="Gene3D" id="1.10.510.10">
    <property type="entry name" value="Transferase(Phosphotransferase) domain 1"/>
    <property type="match status" value="1"/>
</dbReference>
<keyword evidence="6" id="KW-0418">Kinase</keyword>
<gene>
    <name evidence="14" type="ORF">CYY_008744</name>
</gene>
<evidence type="ECO:0000256" key="5">
    <source>
        <dbReference type="ARBA" id="ARBA00022741"/>
    </source>
</evidence>
<evidence type="ECO:0000256" key="6">
    <source>
        <dbReference type="ARBA" id="ARBA00022777"/>
    </source>
</evidence>
<feature type="transmembrane region" description="Helical" evidence="12">
    <location>
        <begin position="776"/>
        <end position="797"/>
    </location>
</feature>
<dbReference type="InterPro" id="IPR017441">
    <property type="entry name" value="Protein_kinase_ATP_BS"/>
</dbReference>
<evidence type="ECO:0000313" key="15">
    <source>
        <dbReference type="Proteomes" id="UP000695562"/>
    </source>
</evidence>
<feature type="compositionally biased region" description="Low complexity" evidence="11">
    <location>
        <begin position="712"/>
        <end position="724"/>
    </location>
</feature>
<feature type="compositionally biased region" description="Low complexity" evidence="11">
    <location>
        <begin position="605"/>
        <end position="624"/>
    </location>
</feature>
<evidence type="ECO:0000256" key="9">
    <source>
        <dbReference type="ARBA" id="ARBA00048679"/>
    </source>
</evidence>
<comment type="catalytic activity">
    <reaction evidence="8">
        <text>L-threonyl-[protein] + ATP = O-phospho-L-threonyl-[protein] + ADP + H(+)</text>
        <dbReference type="Rhea" id="RHEA:46608"/>
        <dbReference type="Rhea" id="RHEA-COMP:11060"/>
        <dbReference type="Rhea" id="RHEA-COMP:11605"/>
        <dbReference type="ChEBI" id="CHEBI:15378"/>
        <dbReference type="ChEBI" id="CHEBI:30013"/>
        <dbReference type="ChEBI" id="CHEBI:30616"/>
        <dbReference type="ChEBI" id="CHEBI:61977"/>
        <dbReference type="ChEBI" id="CHEBI:456216"/>
        <dbReference type="EC" id="2.7.11.1"/>
    </reaction>
</comment>
<keyword evidence="7 10" id="KW-0067">ATP-binding</keyword>
<evidence type="ECO:0000256" key="10">
    <source>
        <dbReference type="PROSITE-ProRule" id="PRU10141"/>
    </source>
</evidence>
<feature type="transmembrane region" description="Helical" evidence="12">
    <location>
        <begin position="818"/>
        <end position="839"/>
    </location>
</feature>
<evidence type="ECO:0000313" key="14">
    <source>
        <dbReference type="EMBL" id="KAF2069935.1"/>
    </source>
</evidence>
<dbReference type="PROSITE" id="PS50011">
    <property type="entry name" value="PROTEIN_KINASE_DOM"/>
    <property type="match status" value="1"/>
</dbReference>
<evidence type="ECO:0000256" key="7">
    <source>
        <dbReference type="ARBA" id="ARBA00022840"/>
    </source>
</evidence>
<dbReference type="FunFam" id="3.30.200.20:FF:000306">
    <property type="entry name" value="IKS protein kinase"/>
    <property type="match status" value="1"/>
</dbReference>
<dbReference type="PROSITE" id="PS00107">
    <property type="entry name" value="PROTEIN_KINASE_ATP"/>
    <property type="match status" value="1"/>
</dbReference>
<comment type="catalytic activity">
    <reaction evidence="9">
        <text>L-seryl-[protein] + ATP = O-phospho-L-seryl-[protein] + ADP + H(+)</text>
        <dbReference type="Rhea" id="RHEA:17989"/>
        <dbReference type="Rhea" id="RHEA-COMP:9863"/>
        <dbReference type="Rhea" id="RHEA-COMP:11604"/>
        <dbReference type="ChEBI" id="CHEBI:15378"/>
        <dbReference type="ChEBI" id="CHEBI:29999"/>
        <dbReference type="ChEBI" id="CHEBI:30616"/>
        <dbReference type="ChEBI" id="CHEBI:83421"/>
        <dbReference type="ChEBI" id="CHEBI:456216"/>
        <dbReference type="EC" id="2.7.11.1"/>
    </reaction>
</comment>
<dbReference type="InterPro" id="IPR011009">
    <property type="entry name" value="Kinase-like_dom_sf"/>
</dbReference>
<keyword evidence="12" id="KW-0472">Membrane</keyword>
<evidence type="ECO:0000256" key="1">
    <source>
        <dbReference type="ARBA" id="ARBA00010886"/>
    </source>
</evidence>
<feature type="binding site" evidence="10">
    <location>
        <position position="291"/>
    </location>
    <ligand>
        <name>ATP</name>
        <dbReference type="ChEBI" id="CHEBI:30616"/>
    </ligand>
</feature>
<dbReference type="Gene3D" id="3.30.200.20">
    <property type="entry name" value="Phosphorylase Kinase, domain 1"/>
    <property type="match status" value="1"/>
</dbReference>
<accession>A0A8J4PMY7</accession>
<comment type="similarity">
    <text evidence="1">Belongs to the protein kinase superfamily. NEK Ser/Thr protein kinase family. NIMA subfamily.</text>
</comment>
<keyword evidence="12" id="KW-0812">Transmembrane</keyword>
<dbReference type="EC" id="2.7.11.1" evidence="2"/>
<keyword evidence="5 10" id="KW-0547">Nucleotide-binding</keyword>
<dbReference type="SMART" id="SM00220">
    <property type="entry name" value="S_TKc"/>
    <property type="match status" value="1"/>
</dbReference>
<keyword evidence="3" id="KW-0723">Serine/threonine-protein kinase</keyword>
<dbReference type="Pfam" id="PF00069">
    <property type="entry name" value="Pkinase"/>
    <property type="match status" value="1"/>
</dbReference>
<dbReference type="InterPro" id="IPR050660">
    <property type="entry name" value="NEK_Ser/Thr_kinase"/>
</dbReference>
<comment type="caution">
    <text evidence="14">The sequence shown here is derived from an EMBL/GenBank/DDBJ whole genome shotgun (WGS) entry which is preliminary data.</text>
</comment>
<evidence type="ECO:0000256" key="4">
    <source>
        <dbReference type="ARBA" id="ARBA00022679"/>
    </source>
</evidence>
<dbReference type="GO" id="GO:0005524">
    <property type="term" value="F:ATP binding"/>
    <property type="evidence" value="ECO:0007669"/>
    <property type="project" value="UniProtKB-UniRule"/>
</dbReference>
<dbReference type="OrthoDB" id="1405469at2759"/>
<feature type="region of interest" description="Disordered" evidence="11">
    <location>
        <begin position="157"/>
        <end position="191"/>
    </location>
</feature>
<dbReference type="PANTHER" id="PTHR43671:SF106">
    <property type="entry name" value="NIMA-LIKE KINASE"/>
    <property type="match status" value="1"/>
</dbReference>
<sequence>MYTDINQDNSSSNNNNNNINNNNQQLIIYHDNLQVILHNEDLEKLVLYDANNKNIVIRETEQDFDLSKSTSSQMTSRINSLPSPSLTSAAITTTTTTTIKKNSIDSSGSNMVYPLDLIPATVATVTPISASSISGPISNNNVIRNCPFCSRSLPPMLEDGGHKLNNNSSNDDQGMGQSELHQHQHHQRQELSTSIYHRTPVSSTPYISKNYFLLLDSADKESKKKNSSSSSSGGNDPTTPLGGISNEFLNIGYYKKFFRESLKIGSGGFGAVYLCRHFINNIDLGEFAVKKVPVGENIPWLFRVLKEVKALETLTKHRNIINYKHSWLEYDQPADFGPKIPCLYILMEYANNGNLQDFMMEKGGMLSENEIWSFFIDLCHGLGYLHHAGIVHRDIKPQNILIHQSYDSISDRQVTHLMISDFGTCDTINSSFNDRMMKRTGNTGTIEYLAPELLKKNNNGEMSATYTEKCDIWSLGILLYQMAYGTLPYKYAGNPFIDNDPIRNMMYLLDEIENYSDLKCLFPPTPTRSKELKEIIAALLRREPSQRPSISKILLSPFIQSKTKQFTINPLYIQRIIKSTSTTTSSTASKRKNSIKKSNAMNQDKSGTSSNSTGSSIRKSNEIIQEQDDIDITTTSAGNQLITQTKSITSITSTTSEDFLDDDDDILFDRDESIYDDNDDRIKGIVVKQRNQPISPSSKRTNTTLSLPSPPNNANNNNNNSMINNNNNSNNNIFARCNYGIRLLRSLKIVYIFQTIYQVWLCIDQCKSMALPPSSIALYPLLFLSLSPMLVIDHFNYKRNKSNSGSKKPQQQYSKYHSKAQIILVTLRFLWWFLIYTFFTCCDSNSPTSSTHPIASFDSFFFKNLVLYLFSLLIELV</sequence>
<dbReference type="PANTHER" id="PTHR43671">
    <property type="entry name" value="SERINE/THREONINE-PROTEIN KINASE NEK"/>
    <property type="match status" value="1"/>
</dbReference>
<dbReference type="EMBL" id="AJWJ01000570">
    <property type="protein sequence ID" value="KAF2069935.1"/>
    <property type="molecule type" value="Genomic_DNA"/>
</dbReference>
<feature type="transmembrane region" description="Helical" evidence="12">
    <location>
        <begin position="859"/>
        <end position="876"/>
    </location>
</feature>
<feature type="compositionally biased region" description="Polar residues" evidence="11">
    <location>
        <begin position="689"/>
        <end position="707"/>
    </location>
</feature>
<feature type="domain" description="Protein kinase" evidence="13">
    <location>
        <begin position="258"/>
        <end position="559"/>
    </location>
</feature>
<dbReference type="PROSITE" id="PS00108">
    <property type="entry name" value="PROTEIN_KINASE_ST"/>
    <property type="match status" value="1"/>
</dbReference>
<proteinExistence type="inferred from homology"/>
<evidence type="ECO:0000256" key="12">
    <source>
        <dbReference type="SAM" id="Phobius"/>
    </source>
</evidence>
<dbReference type="AlphaFoldDB" id="A0A8J4PMY7"/>
<dbReference type="InterPro" id="IPR000719">
    <property type="entry name" value="Prot_kinase_dom"/>
</dbReference>
<evidence type="ECO:0000256" key="8">
    <source>
        <dbReference type="ARBA" id="ARBA00047899"/>
    </source>
</evidence>
<evidence type="ECO:0000256" key="2">
    <source>
        <dbReference type="ARBA" id="ARBA00012513"/>
    </source>
</evidence>
<dbReference type="Proteomes" id="UP000695562">
    <property type="component" value="Unassembled WGS sequence"/>
</dbReference>
<keyword evidence="12" id="KW-1133">Transmembrane helix</keyword>